<sequence>MDDALRHRLDAALLLLLATFLLVLVVAVRTARTETIGVLVLVGLIAISQYRSE</sequence>
<keyword evidence="2" id="KW-1185">Reference proteome</keyword>
<dbReference type="RefSeq" id="WP_177227088.1">
    <property type="nucleotide sequence ID" value="NZ_FOZK01000001.1"/>
</dbReference>
<accession>A0A1I6K5P1</accession>
<proteinExistence type="predicted"/>
<organism evidence="1 2">
    <name type="scientific">Halomicrobium zhouii</name>
    <dbReference type="NCBI Taxonomy" id="767519"/>
    <lineage>
        <taxon>Archaea</taxon>
        <taxon>Methanobacteriati</taxon>
        <taxon>Methanobacteriota</taxon>
        <taxon>Stenosarchaea group</taxon>
        <taxon>Halobacteria</taxon>
        <taxon>Halobacteriales</taxon>
        <taxon>Haloarculaceae</taxon>
        <taxon>Halomicrobium</taxon>
    </lineage>
</organism>
<evidence type="ECO:0000313" key="1">
    <source>
        <dbReference type="EMBL" id="SFR86160.1"/>
    </source>
</evidence>
<protein>
    <submittedName>
        <fullName evidence="1">Uncharacterized protein</fullName>
    </submittedName>
</protein>
<dbReference type="EMBL" id="FOZK01000001">
    <property type="protein sequence ID" value="SFR86160.1"/>
    <property type="molecule type" value="Genomic_DNA"/>
</dbReference>
<dbReference type="Proteomes" id="UP000199062">
    <property type="component" value="Unassembled WGS sequence"/>
</dbReference>
<dbReference type="AlphaFoldDB" id="A0A1I6K5P1"/>
<reference evidence="1 2" key="1">
    <citation type="submission" date="2016-10" db="EMBL/GenBank/DDBJ databases">
        <authorList>
            <person name="de Groot N.N."/>
        </authorList>
    </citation>
    <scope>NUCLEOTIDE SEQUENCE [LARGE SCALE GENOMIC DNA]</scope>
    <source>
        <strain evidence="1 2">CGMCC 1.10457</strain>
    </source>
</reference>
<name>A0A1I6K5P1_9EURY</name>
<evidence type="ECO:0000313" key="2">
    <source>
        <dbReference type="Proteomes" id="UP000199062"/>
    </source>
</evidence>
<gene>
    <name evidence="1" type="ORF">SAMN05216559_0184</name>
</gene>